<protein>
    <submittedName>
        <fullName evidence="2">Uncharacterized protein</fullName>
    </submittedName>
</protein>
<evidence type="ECO:0000313" key="2">
    <source>
        <dbReference type="EMBL" id="KAG8441192.1"/>
    </source>
</evidence>
<dbReference type="EMBL" id="JAACNH010000006">
    <property type="protein sequence ID" value="KAG8441192.1"/>
    <property type="molecule type" value="Genomic_DNA"/>
</dbReference>
<proteinExistence type="predicted"/>
<dbReference type="Proteomes" id="UP000812440">
    <property type="component" value="Chromosome 3"/>
</dbReference>
<evidence type="ECO:0000313" key="3">
    <source>
        <dbReference type="Proteomes" id="UP000812440"/>
    </source>
</evidence>
<feature type="non-terminal residue" evidence="2">
    <location>
        <position position="79"/>
    </location>
</feature>
<name>A0A8T2JA15_9PIPI</name>
<reference evidence="2" key="1">
    <citation type="thesis" date="2020" institute="ProQuest LLC" country="789 East Eisenhower Parkway, Ann Arbor, MI, USA">
        <title>Comparative Genomics and Chromosome Evolution.</title>
        <authorList>
            <person name="Mudd A.B."/>
        </authorList>
    </citation>
    <scope>NUCLEOTIDE SEQUENCE</scope>
    <source>
        <strain evidence="2">Female2</strain>
        <tissue evidence="2">Blood</tissue>
    </source>
</reference>
<evidence type="ECO:0000256" key="1">
    <source>
        <dbReference type="SAM" id="MobiDB-lite"/>
    </source>
</evidence>
<feature type="region of interest" description="Disordered" evidence="1">
    <location>
        <begin position="1"/>
        <end position="48"/>
    </location>
</feature>
<keyword evidence="3" id="KW-1185">Reference proteome</keyword>
<sequence length="79" mass="8250">SVRRVSGGAAAITLSSSSNSNERSGPVTDSLWKMPSATSSKAVPGTSDATLGISHIQSEAAKQILVVIDKKLRNLEKKK</sequence>
<organism evidence="2 3">
    <name type="scientific">Hymenochirus boettgeri</name>
    <name type="common">Congo dwarf clawed frog</name>
    <dbReference type="NCBI Taxonomy" id="247094"/>
    <lineage>
        <taxon>Eukaryota</taxon>
        <taxon>Metazoa</taxon>
        <taxon>Chordata</taxon>
        <taxon>Craniata</taxon>
        <taxon>Vertebrata</taxon>
        <taxon>Euteleostomi</taxon>
        <taxon>Amphibia</taxon>
        <taxon>Batrachia</taxon>
        <taxon>Anura</taxon>
        <taxon>Pipoidea</taxon>
        <taxon>Pipidae</taxon>
        <taxon>Pipinae</taxon>
        <taxon>Hymenochirus</taxon>
    </lineage>
</organism>
<comment type="caution">
    <text evidence="2">The sequence shown here is derived from an EMBL/GenBank/DDBJ whole genome shotgun (WGS) entry which is preliminary data.</text>
</comment>
<dbReference type="AlphaFoldDB" id="A0A8T2JA15"/>
<accession>A0A8T2JA15</accession>
<gene>
    <name evidence="2" type="ORF">GDO86_006803</name>
</gene>
<feature type="non-terminal residue" evidence="2">
    <location>
        <position position="1"/>
    </location>
</feature>